<dbReference type="InterPro" id="IPR017871">
    <property type="entry name" value="ABC_transporter-like_CS"/>
</dbReference>
<dbReference type="EMBL" id="CP001778">
    <property type="protein sequence ID" value="ADD45907.1"/>
    <property type="molecule type" value="Genomic_DNA"/>
</dbReference>
<dbReference type="PANTHER" id="PTHR42734">
    <property type="entry name" value="METAL TRANSPORT SYSTEM ATP-BINDING PROTEIN TM_0124-RELATED"/>
    <property type="match status" value="1"/>
</dbReference>
<dbReference type="PROSITE" id="PS50893">
    <property type="entry name" value="ABC_TRANSPORTER_2"/>
    <property type="match status" value="1"/>
</dbReference>
<evidence type="ECO:0000313" key="7">
    <source>
        <dbReference type="Proteomes" id="UP000000844"/>
    </source>
</evidence>
<dbReference type="NCBIfam" id="NF040873">
    <property type="entry name" value="AztA"/>
    <property type="match status" value="1"/>
</dbReference>
<evidence type="ECO:0000256" key="1">
    <source>
        <dbReference type="ARBA" id="ARBA00005417"/>
    </source>
</evidence>
<dbReference type="SMART" id="SM00382">
    <property type="entry name" value="AAA"/>
    <property type="match status" value="1"/>
</dbReference>
<dbReference type="InterPro" id="IPR050153">
    <property type="entry name" value="Metal_Ion_Import_ABC"/>
</dbReference>
<evidence type="ECO:0000256" key="2">
    <source>
        <dbReference type="ARBA" id="ARBA00022448"/>
    </source>
</evidence>
<dbReference type="InterPro" id="IPR003439">
    <property type="entry name" value="ABC_transporter-like_ATP-bd"/>
</dbReference>
<dbReference type="GO" id="GO:0016887">
    <property type="term" value="F:ATP hydrolysis activity"/>
    <property type="evidence" value="ECO:0007669"/>
    <property type="project" value="InterPro"/>
</dbReference>
<dbReference type="SUPFAM" id="SSF52540">
    <property type="entry name" value="P-loop containing nucleoside triphosphate hydrolases"/>
    <property type="match status" value="1"/>
</dbReference>
<dbReference type="STRING" id="446470.Snas_6287"/>
<dbReference type="Pfam" id="PF00005">
    <property type="entry name" value="ABC_tran"/>
    <property type="match status" value="1"/>
</dbReference>
<keyword evidence="3" id="KW-0547">Nucleotide-binding</keyword>
<dbReference type="Proteomes" id="UP000000844">
    <property type="component" value="Chromosome"/>
</dbReference>
<dbReference type="Gene3D" id="3.40.50.300">
    <property type="entry name" value="P-loop containing nucleotide triphosphate hydrolases"/>
    <property type="match status" value="1"/>
</dbReference>
<dbReference type="RefSeq" id="WP_013021478.1">
    <property type="nucleotide sequence ID" value="NC_013947.1"/>
</dbReference>
<dbReference type="PROSITE" id="PS00211">
    <property type="entry name" value="ABC_TRANSPORTER_1"/>
    <property type="match status" value="1"/>
</dbReference>
<keyword evidence="2" id="KW-0813">Transport</keyword>
<sequence length="264" mass="28283">MKQVTPAMEGVAVSARYGARTVLSGLDFVIPKGQMTVLLGPNGSGKTTLLHVLAATHPVAEGRLLRHHQRRPALVPQHSQVSDSFPITVRQTVAMGRWADRGPWRPTTRADKAVVAEALDQLGIADLAGRRLGMLSGGQRQRVLLAQALAQRSDVVLLDEPTAGLDVTSAERIHTHLARLRSRGVTIVQSTHEPEAAATADHRIHLGAPVSVGGQDFGPLSATHPRITGHCGVPTARRMGRPGSGLGCRSDQDRHCFSLWQAQL</sequence>
<dbReference type="AlphaFoldDB" id="D3Q422"/>
<keyword evidence="4" id="KW-0067">ATP-binding</keyword>
<gene>
    <name evidence="6" type="ordered locus">Snas_6287</name>
</gene>
<reference evidence="6 7" key="1">
    <citation type="journal article" date="2009" name="Stand. Genomic Sci.">
        <title>Complete genome sequence of Stackebrandtia nassauensis type strain (LLR-40K-21).</title>
        <authorList>
            <person name="Munk C."/>
            <person name="Lapidus A."/>
            <person name="Copeland A."/>
            <person name="Jando M."/>
            <person name="Mayilraj S."/>
            <person name="Glavina Del Rio T."/>
            <person name="Nolan M."/>
            <person name="Chen F."/>
            <person name="Lucas S."/>
            <person name="Tice H."/>
            <person name="Cheng J.F."/>
            <person name="Han C."/>
            <person name="Detter J.C."/>
            <person name="Bruce D."/>
            <person name="Goodwin L."/>
            <person name="Chain P."/>
            <person name="Pitluck S."/>
            <person name="Goker M."/>
            <person name="Ovchinikova G."/>
            <person name="Pati A."/>
            <person name="Ivanova N."/>
            <person name="Mavromatis K."/>
            <person name="Chen A."/>
            <person name="Palaniappan K."/>
            <person name="Land M."/>
            <person name="Hauser L."/>
            <person name="Chang Y.J."/>
            <person name="Jeffries C.D."/>
            <person name="Bristow J."/>
            <person name="Eisen J.A."/>
            <person name="Markowitz V."/>
            <person name="Hugenholtz P."/>
            <person name="Kyrpides N.C."/>
            <person name="Klenk H.P."/>
        </authorList>
    </citation>
    <scope>NUCLEOTIDE SEQUENCE [LARGE SCALE GENOMIC DNA]</scope>
    <source>
        <strain evidence="7">DSM 44728 / CIP 108903 / NRRL B-16338 / NBRC 102104 / LLR-40K-21</strain>
    </source>
</reference>
<dbReference type="InterPro" id="IPR047748">
    <property type="entry name" value="AztA-like"/>
</dbReference>
<dbReference type="PANTHER" id="PTHR42734:SF5">
    <property type="entry name" value="IRON TRANSPORT SYSTEM ATP-BINDING PROTEIN HI_0361-RELATED"/>
    <property type="match status" value="1"/>
</dbReference>
<evidence type="ECO:0000256" key="3">
    <source>
        <dbReference type="ARBA" id="ARBA00022741"/>
    </source>
</evidence>
<organism evidence="6 7">
    <name type="scientific">Stackebrandtia nassauensis (strain DSM 44728 / CIP 108903 / NRRL B-16338 / NBRC 102104 / LLR-40K-21)</name>
    <dbReference type="NCBI Taxonomy" id="446470"/>
    <lineage>
        <taxon>Bacteria</taxon>
        <taxon>Bacillati</taxon>
        <taxon>Actinomycetota</taxon>
        <taxon>Actinomycetes</taxon>
        <taxon>Glycomycetales</taxon>
        <taxon>Glycomycetaceae</taxon>
        <taxon>Stackebrandtia</taxon>
    </lineage>
</organism>
<dbReference type="GO" id="GO:0005524">
    <property type="term" value="F:ATP binding"/>
    <property type="evidence" value="ECO:0007669"/>
    <property type="project" value="UniProtKB-KW"/>
</dbReference>
<dbReference type="InterPro" id="IPR027417">
    <property type="entry name" value="P-loop_NTPase"/>
</dbReference>
<name>D3Q422_STANL</name>
<feature type="domain" description="ABC transporter" evidence="5">
    <location>
        <begin position="8"/>
        <end position="233"/>
    </location>
</feature>
<dbReference type="KEGG" id="sna:Snas_6287"/>
<comment type="similarity">
    <text evidence="1">Belongs to the ABC transporter superfamily.</text>
</comment>
<evidence type="ECO:0000256" key="4">
    <source>
        <dbReference type="ARBA" id="ARBA00022840"/>
    </source>
</evidence>
<accession>D3Q422</accession>
<proteinExistence type="inferred from homology"/>
<dbReference type="InterPro" id="IPR003593">
    <property type="entry name" value="AAA+_ATPase"/>
</dbReference>
<evidence type="ECO:0000313" key="6">
    <source>
        <dbReference type="EMBL" id="ADD45907.1"/>
    </source>
</evidence>
<dbReference type="eggNOG" id="COG1121">
    <property type="taxonomic scope" value="Bacteria"/>
</dbReference>
<dbReference type="HOGENOM" id="CLU_000604_1_11_11"/>
<protein>
    <submittedName>
        <fullName evidence="6">ABC transporter related protein</fullName>
    </submittedName>
</protein>
<evidence type="ECO:0000259" key="5">
    <source>
        <dbReference type="PROSITE" id="PS50893"/>
    </source>
</evidence>
<keyword evidence="7" id="KW-1185">Reference proteome</keyword>